<evidence type="ECO:0000259" key="1">
    <source>
        <dbReference type="Pfam" id="PF01323"/>
    </source>
</evidence>
<comment type="caution">
    <text evidence="2">The sequence shown here is derived from an EMBL/GenBank/DDBJ whole genome shotgun (WGS) entry which is preliminary data.</text>
</comment>
<dbReference type="EMBL" id="JALDAY010000001">
    <property type="protein sequence ID" value="MCI3270043.1"/>
    <property type="molecule type" value="Genomic_DNA"/>
</dbReference>
<dbReference type="PANTHER" id="PTHR13887">
    <property type="entry name" value="GLUTATHIONE S-TRANSFERASE KAPPA"/>
    <property type="match status" value="1"/>
</dbReference>
<dbReference type="Gene3D" id="3.40.30.10">
    <property type="entry name" value="Glutaredoxin"/>
    <property type="match status" value="1"/>
</dbReference>
<dbReference type="InterPro" id="IPR001853">
    <property type="entry name" value="DSBA-like_thioredoxin_dom"/>
</dbReference>
<sequence length="214" mass="23886">MNEITVEIWADVICPWCYIGKRKFETALARFEHRDAVRVRWRSYELDPTTPKDIDETIAGRMLRRQGIPPEQAAQLLAGVSEMAAAEGLEYHLDKARPVNTFDAHRVVHLAADHGLAEPFQERLMRAYTAEGASLADRETLLRLATEAGLDAHAVGRTLDGDDYAADVRADEERADRFGVSAVPSFVFAEEWVTSGAQSADVFTDLLQRSVSLR</sequence>
<dbReference type="Proteomes" id="UP001165269">
    <property type="component" value="Unassembled WGS sequence"/>
</dbReference>
<name>A0ABS9XYJ8_9ACTN</name>
<keyword evidence="3" id="KW-1185">Reference proteome</keyword>
<feature type="domain" description="DSBA-like thioredoxin" evidence="1">
    <location>
        <begin position="5"/>
        <end position="208"/>
    </location>
</feature>
<organism evidence="2 3">
    <name type="scientific">Streptomyces cylindrosporus</name>
    <dbReference type="NCBI Taxonomy" id="2927583"/>
    <lineage>
        <taxon>Bacteria</taxon>
        <taxon>Bacillati</taxon>
        <taxon>Actinomycetota</taxon>
        <taxon>Actinomycetes</taxon>
        <taxon>Kitasatosporales</taxon>
        <taxon>Streptomycetaceae</taxon>
        <taxon>Streptomyces</taxon>
    </lineage>
</organism>
<evidence type="ECO:0000313" key="3">
    <source>
        <dbReference type="Proteomes" id="UP001165269"/>
    </source>
</evidence>
<dbReference type="PANTHER" id="PTHR13887:SF41">
    <property type="entry name" value="THIOREDOXIN SUPERFAMILY PROTEIN"/>
    <property type="match status" value="1"/>
</dbReference>
<accession>A0ABS9XYJ8</accession>
<dbReference type="RefSeq" id="WP_242760577.1">
    <property type="nucleotide sequence ID" value="NZ_JALDAY010000001.1"/>
</dbReference>
<reference evidence="2" key="1">
    <citation type="submission" date="2022-03" db="EMBL/GenBank/DDBJ databases">
        <title>Streptomyces 7R015 and 7R016 isolated from Barleria lupulina in Thailand.</title>
        <authorList>
            <person name="Kanchanasin P."/>
            <person name="Phongsopitanun W."/>
            <person name="Tanasupawat S."/>
        </authorList>
    </citation>
    <scope>NUCLEOTIDE SEQUENCE</scope>
    <source>
        <strain evidence="2">7R015</strain>
    </source>
</reference>
<proteinExistence type="predicted"/>
<dbReference type="CDD" id="cd03024">
    <property type="entry name" value="DsbA_FrnE"/>
    <property type="match status" value="1"/>
</dbReference>
<dbReference type="InterPro" id="IPR036249">
    <property type="entry name" value="Thioredoxin-like_sf"/>
</dbReference>
<protein>
    <submittedName>
        <fullName evidence="2">DsbA family oxidoreductase</fullName>
    </submittedName>
</protein>
<dbReference type="SUPFAM" id="SSF52833">
    <property type="entry name" value="Thioredoxin-like"/>
    <property type="match status" value="1"/>
</dbReference>
<evidence type="ECO:0000313" key="2">
    <source>
        <dbReference type="EMBL" id="MCI3270043.1"/>
    </source>
</evidence>
<gene>
    <name evidence="2" type="ORF">MQP27_02825</name>
</gene>
<dbReference type="Pfam" id="PF01323">
    <property type="entry name" value="DSBA"/>
    <property type="match status" value="1"/>
</dbReference>